<reference evidence="2" key="1">
    <citation type="submission" date="2021-04" db="EMBL/GenBank/DDBJ databases">
        <title>Isolation of p-tert-butylphenol degrading bacteria Sphingobium phenoxybenzoativorans Tas13 from active sludge.</title>
        <authorList>
            <person name="Li Y."/>
        </authorList>
    </citation>
    <scope>NUCLEOTIDE SEQUENCE</scope>
    <source>
        <strain evidence="2">Tas13</strain>
    </source>
</reference>
<feature type="domain" description="AB hydrolase-1" evidence="1">
    <location>
        <begin position="29"/>
        <end position="217"/>
    </location>
</feature>
<accession>A0A975KB41</accession>
<dbReference type="InterPro" id="IPR000073">
    <property type="entry name" value="AB_hydrolase_1"/>
</dbReference>
<dbReference type="SUPFAM" id="SSF53474">
    <property type="entry name" value="alpha/beta-Hydrolases"/>
    <property type="match status" value="1"/>
</dbReference>
<sequence length="229" mass="24772">MFLPGLLCDATLWRSQIDGLADIIAPSIADLTLDSSVEDMAARALAAAPPVFSLVALSMGGYVAFEIMRQAPERVSRLALLATGAAADDEQRTAARRRGVESLKLGRFMGVTVRMLPQLIHPSRVESELGETVMAMAQRVGGEAFLRQQEAIANRPDSRPTLHDITVPVMVCVGDSDVLTPLPASREIHAGIAGSSLHIFKDCGHLPAMERPDEVNALLRAWLRVEMPR</sequence>
<dbReference type="InterPro" id="IPR050471">
    <property type="entry name" value="AB_hydrolase"/>
</dbReference>
<dbReference type="Gene3D" id="3.40.50.1820">
    <property type="entry name" value="alpha/beta hydrolase"/>
    <property type="match status" value="1"/>
</dbReference>
<dbReference type="GO" id="GO:0016787">
    <property type="term" value="F:hydrolase activity"/>
    <property type="evidence" value="ECO:0007669"/>
    <property type="project" value="UniProtKB-KW"/>
</dbReference>
<organism evidence="2 3">
    <name type="scientific">Sphingobium phenoxybenzoativorans</name>
    <dbReference type="NCBI Taxonomy" id="1592790"/>
    <lineage>
        <taxon>Bacteria</taxon>
        <taxon>Pseudomonadati</taxon>
        <taxon>Pseudomonadota</taxon>
        <taxon>Alphaproteobacteria</taxon>
        <taxon>Sphingomonadales</taxon>
        <taxon>Sphingomonadaceae</taxon>
        <taxon>Sphingobium</taxon>
    </lineage>
</organism>
<proteinExistence type="predicted"/>
<evidence type="ECO:0000313" key="3">
    <source>
        <dbReference type="Proteomes" id="UP000681425"/>
    </source>
</evidence>
<dbReference type="EMBL" id="CP073910">
    <property type="protein sequence ID" value="QUT08144.1"/>
    <property type="molecule type" value="Genomic_DNA"/>
</dbReference>
<dbReference type="Proteomes" id="UP000681425">
    <property type="component" value="Chromosome"/>
</dbReference>
<dbReference type="KEGG" id="spph:KFK14_06415"/>
<keyword evidence="2" id="KW-0378">Hydrolase</keyword>
<evidence type="ECO:0000259" key="1">
    <source>
        <dbReference type="Pfam" id="PF12697"/>
    </source>
</evidence>
<dbReference type="AlphaFoldDB" id="A0A975KB41"/>
<name>A0A975KB41_9SPHN</name>
<dbReference type="InterPro" id="IPR029058">
    <property type="entry name" value="AB_hydrolase_fold"/>
</dbReference>
<keyword evidence="3" id="KW-1185">Reference proteome</keyword>
<gene>
    <name evidence="2" type="ORF">KFK14_06415</name>
</gene>
<protein>
    <submittedName>
        <fullName evidence="2">Alpha/beta fold hydrolase</fullName>
    </submittedName>
</protein>
<dbReference type="PRINTS" id="PR00111">
    <property type="entry name" value="ABHYDROLASE"/>
</dbReference>
<evidence type="ECO:0000313" key="2">
    <source>
        <dbReference type="EMBL" id="QUT08144.1"/>
    </source>
</evidence>
<dbReference type="PANTHER" id="PTHR43433:SF4">
    <property type="entry name" value="NON-HEME CHLOROPEROXIDASE-RELATED"/>
    <property type="match status" value="1"/>
</dbReference>
<dbReference type="Pfam" id="PF12697">
    <property type="entry name" value="Abhydrolase_6"/>
    <property type="match status" value="1"/>
</dbReference>
<dbReference type="PANTHER" id="PTHR43433">
    <property type="entry name" value="HYDROLASE, ALPHA/BETA FOLD FAMILY PROTEIN"/>
    <property type="match status" value="1"/>
</dbReference>